<protein>
    <submittedName>
        <fullName evidence="2">DSBA oxidoreductase</fullName>
    </submittedName>
</protein>
<dbReference type="PANTHER" id="PTHR13887:SF41">
    <property type="entry name" value="THIOREDOXIN SUPERFAMILY PROTEIN"/>
    <property type="match status" value="1"/>
</dbReference>
<dbReference type="CDD" id="cd03024">
    <property type="entry name" value="DsbA_FrnE"/>
    <property type="match status" value="1"/>
</dbReference>
<accession>A0ABQ1I913</accession>
<proteinExistence type="predicted"/>
<evidence type="ECO:0000313" key="3">
    <source>
        <dbReference type="Proteomes" id="UP000603352"/>
    </source>
</evidence>
<dbReference type="EMBL" id="BMDZ01000005">
    <property type="protein sequence ID" value="GGB28607.1"/>
    <property type="molecule type" value="Genomic_DNA"/>
</dbReference>
<dbReference type="InterPro" id="IPR036249">
    <property type="entry name" value="Thioredoxin-like_sf"/>
</dbReference>
<dbReference type="SUPFAM" id="SSF52833">
    <property type="entry name" value="Thioredoxin-like"/>
    <property type="match status" value="1"/>
</dbReference>
<sequence length="254" mass="27203">MVQPHVSQKGTDAMRIDVISDTVCPWCFIGKRRLEAALEMFADRPDAVPVDVRWHPFQLNPAMPREGADRAGYLAAKFGGPERAAQIYGRIRAAGADVGLDLDPERAKVMPNTLDSHRLLHRMQMRDETLADGAGRGDRTAEALFRAFFGQGRNIGDPAVLAEIARAVDPADSGAAAYLATDDDRDMLAAADAHAREIGIDGVPCFIIDGRWAVMGAQAPEQMLAALVRAATNTTAGGVDDSGDDAMSEDGQNC</sequence>
<keyword evidence="3" id="KW-1185">Reference proteome</keyword>
<comment type="caution">
    <text evidence="2">The sequence shown here is derived from an EMBL/GenBank/DDBJ whole genome shotgun (WGS) entry which is preliminary data.</text>
</comment>
<dbReference type="InterPro" id="IPR001853">
    <property type="entry name" value="DSBA-like_thioredoxin_dom"/>
</dbReference>
<organism evidence="2 3">
    <name type="scientific">Tistrella bauzanensis</name>
    <dbReference type="NCBI Taxonomy" id="657419"/>
    <lineage>
        <taxon>Bacteria</taxon>
        <taxon>Pseudomonadati</taxon>
        <taxon>Pseudomonadota</taxon>
        <taxon>Alphaproteobacteria</taxon>
        <taxon>Geminicoccales</taxon>
        <taxon>Geminicoccaceae</taxon>
        <taxon>Tistrella</taxon>
    </lineage>
</organism>
<evidence type="ECO:0000259" key="1">
    <source>
        <dbReference type="Pfam" id="PF01323"/>
    </source>
</evidence>
<dbReference type="Proteomes" id="UP000603352">
    <property type="component" value="Unassembled WGS sequence"/>
</dbReference>
<dbReference type="Gene3D" id="3.40.30.10">
    <property type="entry name" value="Glutaredoxin"/>
    <property type="match status" value="1"/>
</dbReference>
<feature type="domain" description="DSBA-like thioredoxin" evidence="1">
    <location>
        <begin position="16"/>
        <end position="227"/>
    </location>
</feature>
<reference evidence="3" key="1">
    <citation type="journal article" date="2019" name="Int. J. Syst. Evol. Microbiol.">
        <title>The Global Catalogue of Microorganisms (GCM) 10K type strain sequencing project: providing services to taxonomists for standard genome sequencing and annotation.</title>
        <authorList>
            <consortium name="The Broad Institute Genomics Platform"/>
            <consortium name="The Broad Institute Genome Sequencing Center for Infectious Disease"/>
            <person name="Wu L."/>
            <person name="Ma J."/>
        </authorList>
    </citation>
    <scope>NUCLEOTIDE SEQUENCE [LARGE SCALE GENOMIC DNA]</scope>
    <source>
        <strain evidence="3">CGMCC 1.10188</strain>
    </source>
</reference>
<dbReference type="PANTHER" id="PTHR13887">
    <property type="entry name" value="GLUTATHIONE S-TRANSFERASE KAPPA"/>
    <property type="match status" value="1"/>
</dbReference>
<dbReference type="Pfam" id="PF01323">
    <property type="entry name" value="DSBA"/>
    <property type="match status" value="1"/>
</dbReference>
<evidence type="ECO:0000313" key="2">
    <source>
        <dbReference type="EMBL" id="GGB28607.1"/>
    </source>
</evidence>
<gene>
    <name evidence="2" type="ORF">GCM10011505_07350</name>
</gene>
<dbReference type="RefSeq" id="WP_229707797.1">
    <property type="nucleotide sequence ID" value="NZ_BMDZ01000005.1"/>
</dbReference>
<name>A0ABQ1I913_9PROT</name>